<evidence type="ECO:0000256" key="2">
    <source>
        <dbReference type="SAM" id="Phobius"/>
    </source>
</evidence>
<feature type="transmembrane region" description="Helical" evidence="2">
    <location>
        <begin position="89"/>
        <end position="109"/>
    </location>
</feature>
<gene>
    <name evidence="3" type="ORF">BI308_18505</name>
</gene>
<keyword evidence="2" id="KW-0472">Membrane</keyword>
<feature type="region of interest" description="Disordered" evidence="1">
    <location>
        <begin position="143"/>
        <end position="240"/>
    </location>
</feature>
<comment type="caution">
    <text evidence="3">The sequence shown here is derived from an EMBL/GenBank/DDBJ whole genome shotgun (WGS) entry which is preliminary data.</text>
</comment>
<evidence type="ECO:0000313" key="3">
    <source>
        <dbReference type="EMBL" id="OJJ24070.1"/>
    </source>
</evidence>
<sequence length="240" mass="26615">MVHPRKSIHRSTGKQRSNRLQFILKPIQNHTLLVWSILAVLVIGIGYEALSILLNPGDIEPEEAIAEVTEEAESIEAIEEPGVNSTIPWPWLGAIALGSGGLFVLWKSLQNPNAHKRASLNRRQRRGTPLLLEKPKPLRVQVSQRQPITSFSPDQFTPQTASLEPQNPPEVISELTSLPNPPQKPVTFDVNPTAKSFQHSSLQVPNFPKLTPDIPQGSAPKAVRKTPPQEYPDQNIRKSS</sequence>
<feature type="compositionally biased region" description="Polar residues" evidence="1">
    <location>
        <begin position="193"/>
        <end position="204"/>
    </location>
</feature>
<proteinExistence type="predicted"/>
<keyword evidence="2" id="KW-0812">Transmembrane</keyword>
<evidence type="ECO:0000256" key="1">
    <source>
        <dbReference type="SAM" id="MobiDB-lite"/>
    </source>
</evidence>
<dbReference type="EMBL" id="MLAW01000038">
    <property type="protein sequence ID" value="OJJ24070.1"/>
    <property type="molecule type" value="Genomic_DNA"/>
</dbReference>
<dbReference type="AlphaFoldDB" id="A0A1L9QN16"/>
<reference evidence="3" key="1">
    <citation type="submission" date="2016-10" db="EMBL/GenBank/DDBJ databases">
        <title>CRISPR-Cas defence system in Roseofilum reptotaenium: evidence of a bacteriophage-cyanobacterium arms race in the coral black band disease.</title>
        <authorList>
            <person name="Buerger P."/>
            <person name="Wood-Charlson E.M."/>
            <person name="Weynberg K.D."/>
            <person name="Willis B."/>
            <person name="Van Oppen M.J."/>
        </authorList>
    </citation>
    <scope>NUCLEOTIDE SEQUENCE [LARGE SCALE GENOMIC DNA]</scope>
    <source>
        <strain evidence="3">AO1-A</strain>
    </source>
</reference>
<keyword evidence="2" id="KW-1133">Transmembrane helix</keyword>
<accession>A0A1L9QN16</accession>
<keyword evidence="4" id="KW-1185">Reference proteome</keyword>
<organism evidence="3 4">
    <name type="scientific">Roseofilum reptotaenium AO1-A</name>
    <dbReference type="NCBI Taxonomy" id="1925591"/>
    <lineage>
        <taxon>Bacteria</taxon>
        <taxon>Bacillati</taxon>
        <taxon>Cyanobacteriota</taxon>
        <taxon>Cyanophyceae</taxon>
        <taxon>Desertifilales</taxon>
        <taxon>Desertifilaceae</taxon>
        <taxon>Roseofilum</taxon>
    </lineage>
</organism>
<dbReference type="Proteomes" id="UP000183940">
    <property type="component" value="Unassembled WGS sequence"/>
</dbReference>
<name>A0A1L9QN16_9CYAN</name>
<feature type="compositionally biased region" description="Polar residues" evidence="1">
    <location>
        <begin position="143"/>
        <end position="165"/>
    </location>
</feature>
<feature type="transmembrane region" description="Helical" evidence="2">
    <location>
        <begin position="32"/>
        <end position="54"/>
    </location>
</feature>
<protein>
    <submittedName>
        <fullName evidence="3">Uncharacterized protein</fullName>
    </submittedName>
</protein>
<evidence type="ECO:0000313" key="4">
    <source>
        <dbReference type="Proteomes" id="UP000183940"/>
    </source>
</evidence>